<dbReference type="KEGG" id="salx:SALLE_v1c06420"/>
<proteinExistence type="predicted"/>
<dbReference type="RefSeq" id="WP_115558216.1">
    <property type="nucleotide sequence ID" value="NZ_CP031376.1"/>
</dbReference>
<dbReference type="Proteomes" id="UP000254792">
    <property type="component" value="Chromosome"/>
</dbReference>
<organism evidence="1 2">
    <name type="scientific">Spiroplasma alleghenense</name>
    <dbReference type="NCBI Taxonomy" id="216931"/>
    <lineage>
        <taxon>Bacteria</taxon>
        <taxon>Bacillati</taxon>
        <taxon>Mycoplasmatota</taxon>
        <taxon>Mollicutes</taxon>
        <taxon>Entomoplasmatales</taxon>
        <taxon>Spiroplasmataceae</taxon>
        <taxon>Spiroplasma</taxon>
    </lineage>
</organism>
<reference evidence="1 2" key="1">
    <citation type="submission" date="2018-07" db="EMBL/GenBank/DDBJ databases">
        <title>Complete genome sequence of Spiroplasma alleghenense PLHS-1 (ATCC 51752).</title>
        <authorList>
            <person name="Chou L."/>
            <person name="Lee T.-Y."/>
            <person name="Tsai Y.-M."/>
            <person name="Kuo C.-H."/>
        </authorList>
    </citation>
    <scope>NUCLEOTIDE SEQUENCE [LARGE SCALE GENOMIC DNA]</scope>
    <source>
        <strain evidence="1 2">PLHS-1</strain>
    </source>
</reference>
<protein>
    <submittedName>
        <fullName evidence="1">Uncharacterized protein</fullName>
    </submittedName>
</protein>
<sequence length="339" mass="39629">MSYKKRKLSEEILIDESKRPTLTLDSTVEFTQVLNLDFDNIYESESSNSTTSLNQSGISENSMNTQDFENTVLPDPNNELNVYKKGWALESLRVAKSEFSNKKSKILMVNQPKPNIKLSNKQLQVITNNFKEKLLSLSDKCVILKDRKFGYEIFINGVDNRYWVNALEFQEPINLKSPKFNHVWQGNSFIGYGFKTFEECIEKTNELMVRGKTGVNLFKDYVVDVNFERNRFVSSTKDFKLFTYEEYCKIEKWYFKNKINIMIKTAGQKDLEDLNDEIKNQFSQKIKTTAFQAIQSKMLLPPRRCKFMITIPCANPKYRGKDYTNPENKLYKIGFLFNG</sequence>
<gene>
    <name evidence="1" type="ORF">SALLE_v1c06420</name>
</gene>
<dbReference type="AlphaFoldDB" id="A0A345Z3Y3"/>
<name>A0A345Z3Y3_9MOLU</name>
<dbReference type="EMBL" id="CP031376">
    <property type="protein sequence ID" value="AXK51312.1"/>
    <property type="molecule type" value="Genomic_DNA"/>
</dbReference>
<evidence type="ECO:0000313" key="2">
    <source>
        <dbReference type="Proteomes" id="UP000254792"/>
    </source>
</evidence>
<evidence type="ECO:0000313" key="1">
    <source>
        <dbReference type="EMBL" id="AXK51312.1"/>
    </source>
</evidence>
<dbReference type="OrthoDB" id="389900at2"/>
<accession>A0A345Z3Y3</accession>
<keyword evidence="2" id="KW-1185">Reference proteome</keyword>